<dbReference type="PROSITE" id="PS51257">
    <property type="entry name" value="PROKAR_LIPOPROTEIN"/>
    <property type="match status" value="1"/>
</dbReference>
<protein>
    <recommendedName>
        <fullName evidence="4">Collagen triple helix repeat protein</fullName>
    </recommendedName>
</protein>
<organism evidence="2 3">
    <name type="scientific">Maribacter vaceletii</name>
    <dbReference type="NCBI Taxonomy" id="1206816"/>
    <lineage>
        <taxon>Bacteria</taxon>
        <taxon>Pseudomonadati</taxon>
        <taxon>Bacteroidota</taxon>
        <taxon>Flavobacteriia</taxon>
        <taxon>Flavobacteriales</taxon>
        <taxon>Flavobacteriaceae</taxon>
        <taxon>Maribacter</taxon>
    </lineage>
</organism>
<gene>
    <name evidence="2" type="ORF">CLV91_3311</name>
</gene>
<sequence>MKKIGAYIVVILSLFTIACEGPQGPPGFDGFDGEDGIDGSIFEAEAFEINVDMTLNSDANTYEYLASNYSNGITVLESDVVLIYRLEEVDNGVDIWRQLPQPIITENGTSFYNFDFTAGDYSIYLEPEFDATLSSIDLTENQWFRIVIVPAKILNSSNLDKTNLSSLLQNIGINENEIEKFELK</sequence>
<feature type="chain" id="PRO_5019732528" description="Collagen triple helix repeat protein" evidence="1">
    <location>
        <begin position="19"/>
        <end position="184"/>
    </location>
</feature>
<comment type="caution">
    <text evidence="2">The sequence shown here is derived from an EMBL/GenBank/DDBJ whole genome shotgun (WGS) entry which is preliminary data.</text>
</comment>
<evidence type="ECO:0000256" key="1">
    <source>
        <dbReference type="SAM" id="SignalP"/>
    </source>
</evidence>
<accession>A0A495DUU5</accession>
<reference evidence="2 3" key="1">
    <citation type="submission" date="2018-10" db="EMBL/GenBank/DDBJ databases">
        <title>Genomic Encyclopedia of Archaeal and Bacterial Type Strains, Phase II (KMG-II): from individual species to whole genera.</title>
        <authorList>
            <person name="Goeker M."/>
        </authorList>
    </citation>
    <scope>NUCLEOTIDE SEQUENCE [LARGE SCALE GENOMIC DNA]</scope>
    <source>
        <strain evidence="2 3">DSM 25230</strain>
    </source>
</reference>
<dbReference type="Proteomes" id="UP000269412">
    <property type="component" value="Unassembled WGS sequence"/>
</dbReference>
<keyword evidence="1" id="KW-0732">Signal</keyword>
<name>A0A495DUU5_9FLAO</name>
<evidence type="ECO:0000313" key="3">
    <source>
        <dbReference type="Proteomes" id="UP000269412"/>
    </source>
</evidence>
<evidence type="ECO:0000313" key="2">
    <source>
        <dbReference type="EMBL" id="RKR06456.1"/>
    </source>
</evidence>
<dbReference type="RefSeq" id="WP_121069294.1">
    <property type="nucleotide sequence ID" value="NZ_RBIQ01000014.1"/>
</dbReference>
<evidence type="ECO:0008006" key="4">
    <source>
        <dbReference type="Google" id="ProtNLM"/>
    </source>
</evidence>
<dbReference type="EMBL" id="RBIQ01000014">
    <property type="protein sequence ID" value="RKR06456.1"/>
    <property type="molecule type" value="Genomic_DNA"/>
</dbReference>
<keyword evidence="3" id="KW-1185">Reference proteome</keyword>
<dbReference type="AlphaFoldDB" id="A0A495DUU5"/>
<dbReference type="OrthoDB" id="1524444at2"/>
<feature type="signal peptide" evidence="1">
    <location>
        <begin position="1"/>
        <end position="18"/>
    </location>
</feature>
<proteinExistence type="predicted"/>